<gene>
    <name evidence="1" type="ORF">KL86DPRO_70115</name>
</gene>
<proteinExistence type="predicted"/>
<organism evidence="1">
    <name type="scientific">uncultured delta proteobacterium</name>
    <dbReference type="NCBI Taxonomy" id="34034"/>
    <lineage>
        <taxon>Bacteria</taxon>
        <taxon>Deltaproteobacteria</taxon>
        <taxon>environmental samples</taxon>
    </lineage>
</organism>
<dbReference type="EMBL" id="FLUQ01000007">
    <property type="protein sequence ID" value="SBW10976.1"/>
    <property type="molecule type" value="Genomic_DNA"/>
</dbReference>
<evidence type="ECO:0000313" key="1">
    <source>
        <dbReference type="EMBL" id="SBW10976.1"/>
    </source>
</evidence>
<evidence type="ECO:0008006" key="2">
    <source>
        <dbReference type="Google" id="ProtNLM"/>
    </source>
</evidence>
<sequence length="57" mass="7024">MYTFSSLFYHRVDKFSRSHLQRFCKQYEHIQIRYAPSALQRRYETFAHSHSICKPLL</sequence>
<name>A0A212KGW4_9DELT</name>
<dbReference type="AlphaFoldDB" id="A0A212KGW4"/>
<reference evidence="1" key="1">
    <citation type="submission" date="2016-04" db="EMBL/GenBank/DDBJ databases">
        <authorList>
            <person name="Evans L.H."/>
            <person name="Alamgir A."/>
            <person name="Owens N."/>
            <person name="Weber N.D."/>
            <person name="Virtaneva K."/>
            <person name="Barbian K."/>
            <person name="Babar A."/>
            <person name="Rosenke K."/>
        </authorList>
    </citation>
    <scope>NUCLEOTIDE SEQUENCE</scope>
    <source>
        <strain evidence="1">86</strain>
    </source>
</reference>
<accession>A0A212KGW4</accession>
<protein>
    <recommendedName>
        <fullName evidence="2">Transposase</fullName>
    </recommendedName>
</protein>